<name>A0A3D8RB88_9HELO</name>
<comment type="caution">
    <text evidence="2">The sequence shown here is derived from an EMBL/GenBank/DDBJ whole genome shotgun (WGS) entry which is preliminary data.</text>
</comment>
<evidence type="ECO:0000256" key="1">
    <source>
        <dbReference type="SAM" id="MobiDB-lite"/>
    </source>
</evidence>
<dbReference type="AlphaFoldDB" id="A0A3D8RB88"/>
<dbReference type="EMBL" id="PDLM01000008">
    <property type="protein sequence ID" value="RDW71250.1"/>
    <property type="molecule type" value="Genomic_DNA"/>
</dbReference>
<organism evidence="2 3">
    <name type="scientific">Coleophoma cylindrospora</name>
    <dbReference type="NCBI Taxonomy" id="1849047"/>
    <lineage>
        <taxon>Eukaryota</taxon>
        <taxon>Fungi</taxon>
        <taxon>Dikarya</taxon>
        <taxon>Ascomycota</taxon>
        <taxon>Pezizomycotina</taxon>
        <taxon>Leotiomycetes</taxon>
        <taxon>Helotiales</taxon>
        <taxon>Dermateaceae</taxon>
        <taxon>Coleophoma</taxon>
    </lineage>
</organism>
<reference evidence="2 3" key="1">
    <citation type="journal article" date="2018" name="IMA Fungus">
        <title>IMA Genome-F 9: Draft genome sequence of Annulohypoxylon stygium, Aspergillus mulundensis, Berkeleyomyces basicola (syn. Thielaviopsis basicola), Ceratocystis smalleyi, two Cercospora beticola strains, Coleophoma cylindrospora, Fusarium fracticaudum, Phialophora cf. hyalina, and Morchella septimelata.</title>
        <authorList>
            <person name="Wingfield B.D."/>
            <person name="Bills G.F."/>
            <person name="Dong Y."/>
            <person name="Huang W."/>
            <person name="Nel W.J."/>
            <person name="Swalarsk-Parry B.S."/>
            <person name="Vaghefi N."/>
            <person name="Wilken P.M."/>
            <person name="An Z."/>
            <person name="de Beer Z.W."/>
            <person name="De Vos L."/>
            <person name="Chen L."/>
            <person name="Duong T.A."/>
            <person name="Gao Y."/>
            <person name="Hammerbacher A."/>
            <person name="Kikkert J.R."/>
            <person name="Li Y."/>
            <person name="Li H."/>
            <person name="Li K."/>
            <person name="Li Q."/>
            <person name="Liu X."/>
            <person name="Ma X."/>
            <person name="Naidoo K."/>
            <person name="Pethybridge S.J."/>
            <person name="Sun J."/>
            <person name="Steenkamp E.T."/>
            <person name="van der Nest M.A."/>
            <person name="van Wyk S."/>
            <person name="Wingfield M.J."/>
            <person name="Xiong C."/>
            <person name="Yue Q."/>
            <person name="Zhang X."/>
        </authorList>
    </citation>
    <scope>NUCLEOTIDE SEQUENCE [LARGE SCALE GENOMIC DNA]</scope>
    <source>
        <strain evidence="2 3">BP6252</strain>
    </source>
</reference>
<feature type="compositionally biased region" description="Polar residues" evidence="1">
    <location>
        <begin position="1"/>
        <end position="11"/>
    </location>
</feature>
<gene>
    <name evidence="2" type="ORF">BP6252_07813</name>
</gene>
<accession>A0A3D8RB88</accession>
<protein>
    <submittedName>
        <fullName evidence="2">Uncharacterized protein</fullName>
    </submittedName>
</protein>
<evidence type="ECO:0000313" key="3">
    <source>
        <dbReference type="Proteomes" id="UP000256645"/>
    </source>
</evidence>
<proteinExistence type="predicted"/>
<keyword evidence="3" id="KW-1185">Reference proteome</keyword>
<sequence>MAATAPSTSGTARIAPARRRTLPPESWHWVEATAFHPESSPAEALDLKAVGLYCTCVIWSLHVIRTSTADPRTWRHGDGGTPAFAYPSPHCPAGSTPDESLPITREQQQHRCCREVTWKGGMTWHANGEPRKTTLTMGEASYLSDFDVSDEVTKLVPGRLAAYIVQIEGHWSAESYYSMQALSPARRHC</sequence>
<dbReference type="Proteomes" id="UP000256645">
    <property type="component" value="Unassembled WGS sequence"/>
</dbReference>
<evidence type="ECO:0000313" key="2">
    <source>
        <dbReference type="EMBL" id="RDW71250.1"/>
    </source>
</evidence>
<feature type="region of interest" description="Disordered" evidence="1">
    <location>
        <begin position="1"/>
        <end position="20"/>
    </location>
</feature>